<organism evidence="10 11">
    <name type="scientific">Fimbriimonas ginsengisoli</name>
    <dbReference type="NCBI Taxonomy" id="1005039"/>
    <lineage>
        <taxon>Bacteria</taxon>
        <taxon>Bacillati</taxon>
        <taxon>Armatimonadota</taxon>
        <taxon>Fimbriimonadia</taxon>
        <taxon>Fimbriimonadales</taxon>
        <taxon>Fimbriimonadaceae</taxon>
        <taxon>Fimbriimonas</taxon>
    </lineage>
</organism>
<dbReference type="Pfam" id="PF01259">
    <property type="entry name" value="SAICAR_synt"/>
    <property type="match status" value="1"/>
</dbReference>
<keyword evidence="5" id="KW-0547">Nucleotide-binding</keyword>
<keyword evidence="7" id="KW-0067">ATP-binding</keyword>
<dbReference type="CDD" id="cd01414">
    <property type="entry name" value="SAICAR_synt_Sc"/>
    <property type="match status" value="1"/>
</dbReference>
<evidence type="ECO:0000256" key="8">
    <source>
        <dbReference type="ARBA" id="ARBA00048475"/>
    </source>
</evidence>
<evidence type="ECO:0000256" key="4">
    <source>
        <dbReference type="ARBA" id="ARBA00022598"/>
    </source>
</evidence>
<dbReference type="Gene3D" id="3.30.470.20">
    <property type="entry name" value="ATP-grasp fold, B domain"/>
    <property type="match status" value="1"/>
</dbReference>
<dbReference type="InterPro" id="IPR028923">
    <property type="entry name" value="SAICAR_synt/ADE2_N"/>
</dbReference>
<gene>
    <name evidence="10" type="ORF">HYR64_04305</name>
</gene>
<dbReference type="GO" id="GO:0004639">
    <property type="term" value="F:phosphoribosylaminoimidazolesuccinocarboxamide synthase activity"/>
    <property type="evidence" value="ECO:0007669"/>
    <property type="project" value="UniProtKB-EC"/>
</dbReference>
<evidence type="ECO:0000256" key="3">
    <source>
        <dbReference type="ARBA" id="ARBA00012217"/>
    </source>
</evidence>
<evidence type="ECO:0000256" key="6">
    <source>
        <dbReference type="ARBA" id="ARBA00022755"/>
    </source>
</evidence>
<dbReference type="GO" id="GO:0005737">
    <property type="term" value="C:cytoplasm"/>
    <property type="evidence" value="ECO:0007669"/>
    <property type="project" value="TreeGrafter"/>
</dbReference>
<dbReference type="Gene3D" id="3.30.200.20">
    <property type="entry name" value="Phosphorylase Kinase, domain 1"/>
    <property type="match status" value="1"/>
</dbReference>
<dbReference type="SUPFAM" id="SSF56104">
    <property type="entry name" value="SAICAR synthase-like"/>
    <property type="match status" value="1"/>
</dbReference>
<evidence type="ECO:0000256" key="7">
    <source>
        <dbReference type="ARBA" id="ARBA00022840"/>
    </source>
</evidence>
<protein>
    <recommendedName>
        <fullName evidence="3">phosphoribosylaminoimidazolesuccinocarboxamide synthase</fullName>
        <ecNumber evidence="3">6.3.2.6</ecNumber>
    </recommendedName>
</protein>
<dbReference type="PANTHER" id="PTHR43700">
    <property type="entry name" value="PHOSPHORIBOSYLAMINOIMIDAZOLE-SUCCINOCARBOXAMIDE SYNTHASE"/>
    <property type="match status" value="1"/>
</dbReference>
<proteinExistence type="inferred from homology"/>
<dbReference type="GO" id="GO:0005524">
    <property type="term" value="F:ATP binding"/>
    <property type="evidence" value="ECO:0007669"/>
    <property type="project" value="UniProtKB-KW"/>
</dbReference>
<name>A0A931PTC7_FIMGI</name>
<dbReference type="EMBL" id="JACOSL010000028">
    <property type="protein sequence ID" value="MBI1756313.1"/>
    <property type="molecule type" value="Genomic_DNA"/>
</dbReference>
<dbReference type="PANTHER" id="PTHR43700:SF1">
    <property type="entry name" value="PHOSPHORIBOSYLAMINOIMIDAZOLE-SUCCINOCARBOXAMIDE SYNTHASE"/>
    <property type="match status" value="1"/>
</dbReference>
<dbReference type="Proteomes" id="UP000727962">
    <property type="component" value="Unassembled WGS sequence"/>
</dbReference>
<evidence type="ECO:0000256" key="1">
    <source>
        <dbReference type="ARBA" id="ARBA00004672"/>
    </source>
</evidence>
<evidence type="ECO:0000313" key="10">
    <source>
        <dbReference type="EMBL" id="MBI1756313.1"/>
    </source>
</evidence>
<comment type="pathway">
    <text evidence="1">Purine metabolism; IMP biosynthesis via de novo pathway; 5-amino-1-(5-phospho-D-ribosyl)imidazole-4-carboxamide from 5-amino-1-(5-phospho-D-ribosyl)imidazole-4-carboxylate: step 1/2.</text>
</comment>
<evidence type="ECO:0000313" key="11">
    <source>
        <dbReference type="Proteomes" id="UP000727962"/>
    </source>
</evidence>
<sequence length="195" mass="21123">MGELLTTSIPSLPEPRRGKVREVYDLGQHLLIVATDRLSAFDVVMANGIPGKGVILNQMSAFWFAKFAGLCPHHVISTNDEKVAEAIGVRLPALAGRCTLARKAKPLAIECVARGYLAGSLYKEYRKLGGGVHELDLPEGLLDSDRLPEPIFTPATKAQTGHDENISFETMCKLIDPGLASKLRELTLAIYGRAA</sequence>
<evidence type="ECO:0000259" key="9">
    <source>
        <dbReference type="Pfam" id="PF01259"/>
    </source>
</evidence>
<accession>A0A931PTC7</accession>
<keyword evidence="4" id="KW-0436">Ligase</keyword>
<comment type="caution">
    <text evidence="10">The sequence shown here is derived from an EMBL/GenBank/DDBJ whole genome shotgun (WGS) entry which is preliminary data.</text>
</comment>
<dbReference type="AlphaFoldDB" id="A0A931PTC7"/>
<feature type="domain" description="SAICAR synthetase/ADE2 N-terminal" evidence="9">
    <location>
        <begin position="17"/>
        <end position="194"/>
    </location>
</feature>
<evidence type="ECO:0000256" key="5">
    <source>
        <dbReference type="ARBA" id="ARBA00022741"/>
    </source>
</evidence>
<dbReference type="GO" id="GO:0006189">
    <property type="term" value="P:'de novo' IMP biosynthetic process"/>
    <property type="evidence" value="ECO:0007669"/>
    <property type="project" value="TreeGrafter"/>
</dbReference>
<reference evidence="10" key="1">
    <citation type="submission" date="2020-07" db="EMBL/GenBank/DDBJ databases">
        <title>Huge and variable diversity of episymbiotic CPR bacteria and DPANN archaea in groundwater ecosystems.</title>
        <authorList>
            <person name="He C.Y."/>
            <person name="Keren R."/>
            <person name="Whittaker M."/>
            <person name="Farag I.F."/>
            <person name="Doudna J."/>
            <person name="Cate J.H.D."/>
            <person name="Banfield J.F."/>
        </authorList>
    </citation>
    <scope>NUCLEOTIDE SEQUENCE</scope>
    <source>
        <strain evidence="10">NC_groundwater_17_Pr7_B-0.1um_64_12</strain>
    </source>
</reference>
<comment type="catalytic activity">
    <reaction evidence="8">
        <text>5-amino-1-(5-phospho-D-ribosyl)imidazole-4-carboxylate + L-aspartate + ATP = (2S)-2-[5-amino-1-(5-phospho-beta-D-ribosyl)imidazole-4-carboxamido]succinate + ADP + phosphate + 2 H(+)</text>
        <dbReference type="Rhea" id="RHEA:22628"/>
        <dbReference type="ChEBI" id="CHEBI:15378"/>
        <dbReference type="ChEBI" id="CHEBI:29991"/>
        <dbReference type="ChEBI" id="CHEBI:30616"/>
        <dbReference type="ChEBI" id="CHEBI:43474"/>
        <dbReference type="ChEBI" id="CHEBI:58443"/>
        <dbReference type="ChEBI" id="CHEBI:77657"/>
        <dbReference type="ChEBI" id="CHEBI:456216"/>
        <dbReference type="EC" id="6.3.2.6"/>
    </reaction>
</comment>
<dbReference type="EC" id="6.3.2.6" evidence="3"/>
<comment type="similarity">
    <text evidence="2">Belongs to the SAICAR synthetase family.</text>
</comment>
<feature type="non-terminal residue" evidence="10">
    <location>
        <position position="195"/>
    </location>
</feature>
<evidence type="ECO:0000256" key="2">
    <source>
        <dbReference type="ARBA" id="ARBA00010190"/>
    </source>
</evidence>
<keyword evidence="6" id="KW-0658">Purine biosynthesis</keyword>